<name>A0A1I4A622_9HYPH</name>
<dbReference type="RefSeq" id="WP_091682446.1">
    <property type="nucleotide sequence ID" value="NZ_FOSN01000009.1"/>
</dbReference>
<dbReference type="OrthoDB" id="8448847at2"/>
<dbReference type="AlphaFoldDB" id="A0A1I4A622"/>
<protein>
    <submittedName>
        <fullName evidence="1">Uncharacterized protein</fullName>
    </submittedName>
</protein>
<sequence length="105" mass="11731">MSVIEHEFGKKKRETVRQFTSLLTLDALHEANVVSNPVPYLERASEQIYQLEKALCEALDAAAAPLEGAPSAEMVMVNADEYRRLLNCRAIVEKALVQRRSSGED</sequence>
<organism evidence="1 2">
    <name type="scientific">Methylocapsa palsarum</name>
    <dbReference type="NCBI Taxonomy" id="1612308"/>
    <lineage>
        <taxon>Bacteria</taxon>
        <taxon>Pseudomonadati</taxon>
        <taxon>Pseudomonadota</taxon>
        <taxon>Alphaproteobacteria</taxon>
        <taxon>Hyphomicrobiales</taxon>
        <taxon>Beijerinckiaceae</taxon>
        <taxon>Methylocapsa</taxon>
    </lineage>
</organism>
<dbReference type="Proteomes" id="UP000198755">
    <property type="component" value="Unassembled WGS sequence"/>
</dbReference>
<gene>
    <name evidence="1" type="ORF">SAMN05444581_10989</name>
</gene>
<accession>A0A1I4A622</accession>
<dbReference type="STRING" id="1612308.SAMN05444581_10989"/>
<evidence type="ECO:0000313" key="2">
    <source>
        <dbReference type="Proteomes" id="UP000198755"/>
    </source>
</evidence>
<dbReference type="EMBL" id="FOSN01000009">
    <property type="protein sequence ID" value="SFK51381.1"/>
    <property type="molecule type" value="Genomic_DNA"/>
</dbReference>
<evidence type="ECO:0000313" key="1">
    <source>
        <dbReference type="EMBL" id="SFK51381.1"/>
    </source>
</evidence>
<proteinExistence type="predicted"/>
<reference evidence="1 2" key="1">
    <citation type="submission" date="2016-10" db="EMBL/GenBank/DDBJ databases">
        <authorList>
            <person name="de Groot N.N."/>
        </authorList>
    </citation>
    <scope>NUCLEOTIDE SEQUENCE [LARGE SCALE GENOMIC DNA]</scope>
    <source>
        <strain evidence="1 2">NE2</strain>
    </source>
</reference>
<keyword evidence="2" id="KW-1185">Reference proteome</keyword>